<sequence>MDIMINKYVGVLLGSLMLSCCGQKNTTKEEVSTPDDTDKRIEAPTFNADSAYAYIERQVAFGPRVPNTEAHQRCADYLAGELERHGAKVYVQEAVLTAYNGEKLKAKNIIGAFQPEKSRRILLFAHWDSRPYADHDSDEANHRKPIDGADDGGSGVGVLLEIARQIQAKAPAIGIDIVFFDAEDYGTPEFVDEYKPDTWCLGSQFWAKNPHVPNYKAEFGILLDMVGSRDATFYKEGTSVQYAARYVEKVWAAARELGYGKYFINAQGGTIVDDHQYVIQGLRIPCLDIINYDPDTRSGFGAYWHTQNDTMENIDRETLKAVGETVLSVIYNH</sequence>
<dbReference type="OrthoDB" id="9773494at2"/>
<dbReference type="GO" id="GO:0016603">
    <property type="term" value="F:glutaminyl-peptide cyclotransferase activity"/>
    <property type="evidence" value="ECO:0007669"/>
    <property type="project" value="TreeGrafter"/>
</dbReference>
<dbReference type="InterPro" id="IPR040234">
    <property type="entry name" value="QC/QCL"/>
</dbReference>
<dbReference type="Gene3D" id="3.40.630.10">
    <property type="entry name" value="Zn peptidases"/>
    <property type="match status" value="1"/>
</dbReference>
<keyword evidence="1" id="KW-0808">Transferase</keyword>
<reference evidence="4 5" key="1">
    <citation type="submission" date="2018-11" db="EMBL/GenBank/DDBJ databases">
        <title>Genomes From Bacteria Associated with the Canine Oral Cavity: a Test Case for Automated Genome-Based Taxonomic Assignment.</title>
        <authorList>
            <person name="Coil D.A."/>
            <person name="Jospin G."/>
            <person name="Darling A.E."/>
            <person name="Wallis C."/>
            <person name="Davis I.J."/>
            <person name="Harris S."/>
            <person name="Eisen J.A."/>
            <person name="Holcombe L.J."/>
            <person name="O'Flynn C."/>
        </authorList>
    </citation>
    <scope>NUCLEOTIDE SEQUENCE [LARGE SCALE GENOMIC DNA]</scope>
    <source>
        <strain evidence="4 5">OH2617_COT-023</strain>
    </source>
</reference>
<evidence type="ECO:0000256" key="1">
    <source>
        <dbReference type="ARBA" id="ARBA00022679"/>
    </source>
</evidence>
<dbReference type="SUPFAM" id="SSF53187">
    <property type="entry name" value="Zn-dependent exopeptidases"/>
    <property type="match status" value="1"/>
</dbReference>
<protein>
    <submittedName>
        <fullName evidence="4">M28 family peptidase</fullName>
    </submittedName>
</protein>
<dbReference type="GO" id="GO:0008270">
    <property type="term" value="F:zinc ion binding"/>
    <property type="evidence" value="ECO:0007669"/>
    <property type="project" value="TreeGrafter"/>
</dbReference>
<dbReference type="PANTHER" id="PTHR12283">
    <property type="entry name" value="GLUTAMINYL-PEPTIDE CYCLOTRANSFERASE"/>
    <property type="match status" value="1"/>
</dbReference>
<evidence type="ECO:0000313" key="5">
    <source>
        <dbReference type="Proteomes" id="UP000278609"/>
    </source>
</evidence>
<dbReference type="AlphaFoldDB" id="A0A3P1XUL6"/>
<evidence type="ECO:0000259" key="3">
    <source>
        <dbReference type="Pfam" id="PF04389"/>
    </source>
</evidence>
<dbReference type="EMBL" id="RQYS01000009">
    <property type="protein sequence ID" value="RRD62522.1"/>
    <property type="molecule type" value="Genomic_DNA"/>
</dbReference>
<keyword evidence="2" id="KW-0012">Acyltransferase</keyword>
<evidence type="ECO:0000256" key="2">
    <source>
        <dbReference type="ARBA" id="ARBA00023315"/>
    </source>
</evidence>
<feature type="domain" description="Peptidase M28" evidence="3">
    <location>
        <begin position="108"/>
        <end position="329"/>
    </location>
</feature>
<dbReference type="Pfam" id="PF04389">
    <property type="entry name" value="Peptidase_M28"/>
    <property type="match status" value="1"/>
</dbReference>
<dbReference type="InterPro" id="IPR007484">
    <property type="entry name" value="Peptidase_M28"/>
</dbReference>
<dbReference type="CDD" id="cd08656">
    <property type="entry name" value="M28_like"/>
    <property type="match status" value="1"/>
</dbReference>
<evidence type="ECO:0000313" key="4">
    <source>
        <dbReference type="EMBL" id="RRD62522.1"/>
    </source>
</evidence>
<dbReference type="PROSITE" id="PS51257">
    <property type="entry name" value="PROKAR_LIPOPROTEIN"/>
    <property type="match status" value="1"/>
</dbReference>
<dbReference type="RefSeq" id="WP_124750776.1">
    <property type="nucleotide sequence ID" value="NZ_RQYS01000009.1"/>
</dbReference>
<dbReference type="Proteomes" id="UP000278609">
    <property type="component" value="Unassembled WGS sequence"/>
</dbReference>
<dbReference type="PANTHER" id="PTHR12283:SF6">
    <property type="entry name" value="GLUTAMINYL-PEPTIDE CYCLOTRANSFERASE-RELATED"/>
    <property type="match status" value="1"/>
</dbReference>
<comment type="caution">
    <text evidence="4">The sequence shown here is derived from an EMBL/GenBank/DDBJ whole genome shotgun (WGS) entry which is preliminary data.</text>
</comment>
<proteinExistence type="predicted"/>
<organism evidence="4 5">
    <name type="scientific">Tannerella forsythia</name>
    <name type="common">Bacteroides forsythus</name>
    <dbReference type="NCBI Taxonomy" id="28112"/>
    <lineage>
        <taxon>Bacteria</taxon>
        <taxon>Pseudomonadati</taxon>
        <taxon>Bacteroidota</taxon>
        <taxon>Bacteroidia</taxon>
        <taxon>Bacteroidales</taxon>
        <taxon>Tannerellaceae</taxon>
        <taxon>Tannerella</taxon>
    </lineage>
</organism>
<name>A0A3P1XUL6_TANFO</name>
<gene>
    <name evidence="4" type="ORF">EII40_02905</name>
</gene>
<accession>A0A3P1XUL6</accession>